<feature type="region of interest" description="Disordered" evidence="1">
    <location>
        <begin position="27"/>
        <end position="133"/>
    </location>
</feature>
<feature type="compositionally biased region" description="Basic and acidic residues" evidence="1">
    <location>
        <begin position="27"/>
        <end position="36"/>
    </location>
</feature>
<feature type="signal peptide" evidence="2">
    <location>
        <begin position="1"/>
        <end position="24"/>
    </location>
</feature>
<reference evidence="3" key="1">
    <citation type="submission" date="2023-10" db="EMBL/GenBank/DDBJ databases">
        <authorList>
            <person name="Guldener U."/>
        </authorList>
    </citation>
    <scope>NUCLEOTIDE SEQUENCE</scope>
    <source>
        <strain evidence="3">Mp4</strain>
    </source>
</reference>
<comment type="caution">
    <text evidence="3">The sequence shown here is derived from an EMBL/GenBank/DDBJ whole genome shotgun (WGS) entry which is preliminary data.</text>
</comment>
<feature type="compositionally biased region" description="Low complexity" evidence="1">
    <location>
        <begin position="419"/>
        <end position="434"/>
    </location>
</feature>
<sequence>MACFGHYLIHFLVVIILWTNIVSATDRDTNFHGQHGEHRRRSSSRRRSYSSREAHHEDSSRKDMTYKHHARTSNEMASSHHTNFVHNKYKHPHGHDLNSETVDHHKSRDKHYSQQRELKSTSNHFSSTHHGSASHRDLIPLLTSLENTLLASLENTRRFRKVLGKSRLVPPPSSDHTFISKQASKKPSSGNKSDDPRKGLPSDTNTSTKNTKTIVTKRGLPGIPGDIEWMGFYGALLAVPTMLSVLGIVTNYNVQKSYYNSQINAQYYKQTREMLRAHTAKLIQEQEAKFANAGQTWPGMIYGADGEVNKGVSLPSYAGRLVGSPPKASGGQGGQGEAGKGNARAAAVGAGDGGGSAAKGDTANGGVAQVGGQGETTGSGGMSSGGQDESVDSGGIRGGNAGSGESNAVLGGGVDVGLSEGSPASGSESAVDAGSGTGASGGRGAGESYGLTSGAGTGTGQV</sequence>
<gene>
    <name evidence="3" type="ORF">MEPE_01902</name>
</gene>
<feature type="compositionally biased region" description="Basic and acidic residues" evidence="1">
    <location>
        <begin position="50"/>
        <end position="66"/>
    </location>
</feature>
<feature type="compositionally biased region" description="Polar residues" evidence="1">
    <location>
        <begin position="73"/>
        <end position="85"/>
    </location>
</feature>
<organism evidence="3 4">
    <name type="scientific">Melanopsichium pennsylvanicum</name>
    <dbReference type="NCBI Taxonomy" id="63383"/>
    <lineage>
        <taxon>Eukaryota</taxon>
        <taxon>Fungi</taxon>
        <taxon>Dikarya</taxon>
        <taxon>Basidiomycota</taxon>
        <taxon>Ustilaginomycotina</taxon>
        <taxon>Ustilaginomycetes</taxon>
        <taxon>Ustilaginales</taxon>
        <taxon>Ustilaginaceae</taxon>
        <taxon>Melanopsichium</taxon>
    </lineage>
</organism>
<keyword evidence="2" id="KW-0732">Signal</keyword>
<feature type="compositionally biased region" description="Polar residues" evidence="1">
    <location>
        <begin position="120"/>
        <end position="131"/>
    </location>
</feature>
<accession>A0AAJ4XJQ2</accession>
<dbReference type="EMBL" id="OAPG01000003">
    <property type="protein sequence ID" value="SNX83196.1"/>
    <property type="molecule type" value="Genomic_DNA"/>
</dbReference>
<feature type="compositionally biased region" description="Basic and acidic residues" evidence="1">
    <location>
        <begin position="94"/>
        <end position="119"/>
    </location>
</feature>
<feature type="compositionally biased region" description="Gly residues" evidence="1">
    <location>
        <begin position="330"/>
        <end position="339"/>
    </location>
</feature>
<feature type="compositionally biased region" description="Gly residues" evidence="1">
    <location>
        <begin position="435"/>
        <end position="462"/>
    </location>
</feature>
<feature type="region of interest" description="Disordered" evidence="1">
    <location>
        <begin position="323"/>
        <end position="462"/>
    </location>
</feature>
<dbReference type="AlphaFoldDB" id="A0AAJ4XJQ2"/>
<keyword evidence="4" id="KW-1185">Reference proteome</keyword>
<feature type="region of interest" description="Disordered" evidence="1">
    <location>
        <begin position="164"/>
        <end position="213"/>
    </location>
</feature>
<feature type="compositionally biased region" description="Polar residues" evidence="1">
    <location>
        <begin position="174"/>
        <end position="191"/>
    </location>
</feature>
<feature type="compositionally biased region" description="Low complexity" evidence="1">
    <location>
        <begin position="204"/>
        <end position="213"/>
    </location>
</feature>
<protein>
    <submittedName>
        <fullName evidence="3">Uncharacterized protein</fullName>
    </submittedName>
</protein>
<evidence type="ECO:0000313" key="3">
    <source>
        <dbReference type="EMBL" id="SNX83196.1"/>
    </source>
</evidence>
<evidence type="ECO:0000313" key="4">
    <source>
        <dbReference type="Proteomes" id="UP001294444"/>
    </source>
</evidence>
<evidence type="ECO:0000256" key="1">
    <source>
        <dbReference type="SAM" id="MobiDB-lite"/>
    </source>
</evidence>
<name>A0AAJ4XJQ2_9BASI</name>
<feature type="compositionally biased region" description="Basic residues" evidence="1">
    <location>
        <begin position="37"/>
        <end position="49"/>
    </location>
</feature>
<evidence type="ECO:0000256" key="2">
    <source>
        <dbReference type="SAM" id="SignalP"/>
    </source>
</evidence>
<dbReference type="Proteomes" id="UP001294444">
    <property type="component" value="Unassembled WGS sequence"/>
</dbReference>
<feature type="compositionally biased region" description="Gly residues" evidence="1">
    <location>
        <begin position="368"/>
        <end position="384"/>
    </location>
</feature>
<proteinExistence type="predicted"/>
<feature type="chain" id="PRO_5042509234" evidence="2">
    <location>
        <begin position="25"/>
        <end position="462"/>
    </location>
</feature>
<feature type="compositionally biased region" description="Low complexity" evidence="1">
    <location>
        <begin position="358"/>
        <end position="367"/>
    </location>
</feature>
<feature type="compositionally biased region" description="Low complexity" evidence="1">
    <location>
        <begin position="340"/>
        <end position="349"/>
    </location>
</feature>